<dbReference type="Pfam" id="PF13392">
    <property type="entry name" value="HNH_3"/>
    <property type="match status" value="1"/>
</dbReference>
<evidence type="ECO:0000313" key="3">
    <source>
        <dbReference type="Proteomes" id="UP000033015"/>
    </source>
</evidence>
<keyword evidence="2" id="KW-0540">Nuclease</keyword>
<keyword evidence="2" id="KW-0378">Hydrolase</keyword>
<evidence type="ECO:0000313" key="2">
    <source>
        <dbReference type="EMBL" id="AKA61531.1"/>
    </source>
</evidence>
<dbReference type="Gene3D" id="1.20.5.2050">
    <property type="match status" value="1"/>
</dbReference>
<dbReference type="RefSeq" id="YP_009203707.1">
    <property type="nucleotide sequence ID" value="NC_028856.1"/>
</dbReference>
<dbReference type="InterPro" id="IPR003615">
    <property type="entry name" value="HNH_nuc"/>
</dbReference>
<dbReference type="EMBL" id="KP696447">
    <property type="protein sequence ID" value="AKA61531.1"/>
    <property type="molecule type" value="Genomic_DNA"/>
</dbReference>
<dbReference type="OrthoDB" id="21336at10239"/>
<feature type="domain" description="HNH nuclease" evidence="1">
    <location>
        <begin position="76"/>
        <end position="105"/>
    </location>
</feature>
<dbReference type="SUPFAM" id="SSF54060">
    <property type="entry name" value="His-Me finger endonucleases"/>
    <property type="match status" value="1"/>
</dbReference>
<sequence length="168" mass="19573">MIMKNNYKVKGEDIEIYVQSIHGEFTVIMDVSFLNTLEQISSISIRQSSKKEDYFTAVFYHEGEVVFLHHLVSGKPLNDLVVDHIDRNPLNNKSNNLRVVTKSFNSINKSACNNSKSGIRGVYWCKTNKKWRCEATYEGKRHRLGRYSTLVEARRVIRKFWEEKGIVI</sequence>
<proteinExistence type="predicted"/>
<evidence type="ECO:0000259" key="1">
    <source>
        <dbReference type="Pfam" id="PF13392"/>
    </source>
</evidence>
<keyword evidence="3" id="KW-1185">Reference proteome</keyword>
<protein>
    <submittedName>
        <fullName evidence="2">HNH homing endonuclease</fullName>
    </submittedName>
</protein>
<reference evidence="3" key="2">
    <citation type="submission" date="2015-01" db="EMBL/GenBank/DDBJ databases">
        <title>Complete Genome of Bacillus megaterium Siphophage Stahl.</title>
        <authorList>
            <person name="Brizendine A.M."/>
            <person name="Rousseau S."/>
            <person name="Hernandez A.C."/>
            <person name="Everett G.F.K."/>
        </authorList>
    </citation>
    <scope>NUCLEOTIDE SEQUENCE [LARGE SCALE GENOMIC DNA]</scope>
</reference>
<dbReference type="InterPro" id="IPR016177">
    <property type="entry name" value="DNA-bd_dom_sf"/>
</dbReference>
<dbReference type="InterPro" id="IPR044925">
    <property type="entry name" value="His-Me_finger_sf"/>
</dbReference>
<organism evidence="2 3">
    <name type="scientific">Bacillus phage Stahl</name>
    <dbReference type="NCBI Taxonomy" id="1610832"/>
    <lineage>
        <taxon>Viruses</taxon>
        <taxon>Duplodnaviria</taxon>
        <taxon>Heunggongvirae</taxon>
        <taxon>Uroviricota</taxon>
        <taxon>Caudoviricetes</taxon>
        <taxon>Slashvirus</taxon>
        <taxon>Slashvirus stahl</taxon>
    </lineage>
</organism>
<reference evidence="2 3" key="1">
    <citation type="journal article" date="2015" name="Genome Announc.">
        <title>Complete Genome Sequence of Bacillus megaterium Siphophage Stahl.</title>
        <authorList>
            <person name="Brizendine A.M."/>
            <person name="Rousseau S."/>
            <person name="Hernandez A.C."/>
            <person name="Kuty Everett G.F."/>
        </authorList>
    </citation>
    <scope>NUCLEOTIDE SEQUENCE [LARGE SCALE GENOMIC DNA]</scope>
</reference>
<dbReference type="Proteomes" id="UP000033015">
    <property type="component" value="Segment"/>
</dbReference>
<dbReference type="KEGG" id="vg:26647906"/>
<dbReference type="GO" id="GO:0003677">
    <property type="term" value="F:DNA binding"/>
    <property type="evidence" value="ECO:0007669"/>
    <property type="project" value="InterPro"/>
</dbReference>
<name>A0A0E3M3F2_9CAUD</name>
<gene>
    <name evidence="2" type="ORF">CPT_Stahl103</name>
</gene>
<dbReference type="GeneID" id="26647906"/>
<dbReference type="SUPFAM" id="SSF54171">
    <property type="entry name" value="DNA-binding domain"/>
    <property type="match status" value="1"/>
</dbReference>
<accession>A0A0E3M3F2</accession>
<dbReference type="GO" id="GO:0004519">
    <property type="term" value="F:endonuclease activity"/>
    <property type="evidence" value="ECO:0007669"/>
    <property type="project" value="UniProtKB-KW"/>
</dbReference>
<dbReference type="Gene3D" id="3.90.75.20">
    <property type="match status" value="1"/>
</dbReference>
<keyword evidence="2" id="KW-0255">Endonuclease</keyword>